<accession>A0A1I4X549</accession>
<keyword evidence="4 7" id="KW-0812">Transmembrane</keyword>
<dbReference type="InterPro" id="IPR003400">
    <property type="entry name" value="ExbD"/>
</dbReference>
<keyword evidence="7" id="KW-0813">Transport</keyword>
<dbReference type="AlphaFoldDB" id="A0A1I4X549"/>
<evidence type="ECO:0000313" key="10">
    <source>
        <dbReference type="Proteomes" id="UP000199339"/>
    </source>
</evidence>
<keyword evidence="7" id="KW-0653">Protein transport</keyword>
<comment type="subcellular location">
    <subcellularLocation>
        <location evidence="1">Cell membrane</location>
        <topology evidence="1">Single-pass membrane protein</topology>
    </subcellularLocation>
    <subcellularLocation>
        <location evidence="7">Cell membrane</location>
        <topology evidence="7">Single-pass type II membrane protein</topology>
    </subcellularLocation>
</comment>
<evidence type="ECO:0000256" key="7">
    <source>
        <dbReference type="RuleBase" id="RU003879"/>
    </source>
</evidence>
<evidence type="ECO:0000256" key="1">
    <source>
        <dbReference type="ARBA" id="ARBA00004162"/>
    </source>
</evidence>
<name>A0A1I4X549_9GAMM</name>
<feature type="transmembrane region" description="Helical" evidence="8">
    <location>
        <begin position="25"/>
        <end position="43"/>
    </location>
</feature>
<evidence type="ECO:0000256" key="4">
    <source>
        <dbReference type="ARBA" id="ARBA00022692"/>
    </source>
</evidence>
<dbReference type="RefSeq" id="WP_217647751.1">
    <property type="nucleotide sequence ID" value="NZ_FOUR01000005.1"/>
</dbReference>
<organism evidence="9 10">
    <name type="scientific">Marinobacter pelagius</name>
    <dbReference type="NCBI Taxonomy" id="379482"/>
    <lineage>
        <taxon>Bacteria</taxon>
        <taxon>Pseudomonadati</taxon>
        <taxon>Pseudomonadota</taxon>
        <taxon>Gammaproteobacteria</taxon>
        <taxon>Pseudomonadales</taxon>
        <taxon>Marinobacteraceae</taxon>
        <taxon>Marinobacter</taxon>
    </lineage>
</organism>
<proteinExistence type="inferred from homology"/>
<keyword evidence="10" id="KW-1185">Reference proteome</keyword>
<evidence type="ECO:0000256" key="3">
    <source>
        <dbReference type="ARBA" id="ARBA00022475"/>
    </source>
</evidence>
<dbReference type="EMBL" id="FOUR01000005">
    <property type="protein sequence ID" value="SFN20349.1"/>
    <property type="molecule type" value="Genomic_DNA"/>
</dbReference>
<comment type="similarity">
    <text evidence="2 7">Belongs to the ExbD/TolR family.</text>
</comment>
<dbReference type="GO" id="GO:0022857">
    <property type="term" value="F:transmembrane transporter activity"/>
    <property type="evidence" value="ECO:0007669"/>
    <property type="project" value="InterPro"/>
</dbReference>
<protein>
    <submittedName>
        <fullName evidence="9">Biopolymer transport protein ExbD</fullName>
    </submittedName>
</protein>
<dbReference type="Pfam" id="PF02472">
    <property type="entry name" value="ExbD"/>
    <property type="match status" value="1"/>
</dbReference>
<reference evidence="10" key="1">
    <citation type="submission" date="2016-10" db="EMBL/GenBank/DDBJ databases">
        <authorList>
            <person name="Varghese N."/>
            <person name="Submissions S."/>
        </authorList>
    </citation>
    <scope>NUCLEOTIDE SEQUENCE [LARGE SCALE GENOMIC DNA]</scope>
    <source>
        <strain evidence="10">CGMCC 1.6775</strain>
    </source>
</reference>
<keyword evidence="3" id="KW-1003">Cell membrane</keyword>
<keyword evidence="5 8" id="KW-1133">Transmembrane helix</keyword>
<keyword evidence="6 8" id="KW-0472">Membrane</keyword>
<dbReference type="GO" id="GO:0005886">
    <property type="term" value="C:plasma membrane"/>
    <property type="evidence" value="ECO:0007669"/>
    <property type="project" value="UniProtKB-SubCell"/>
</dbReference>
<dbReference type="GO" id="GO:0015031">
    <property type="term" value="P:protein transport"/>
    <property type="evidence" value="ECO:0007669"/>
    <property type="project" value="UniProtKB-KW"/>
</dbReference>
<evidence type="ECO:0000256" key="8">
    <source>
        <dbReference type="SAM" id="Phobius"/>
    </source>
</evidence>
<evidence type="ECO:0000313" key="9">
    <source>
        <dbReference type="EMBL" id="SFN20349.1"/>
    </source>
</evidence>
<evidence type="ECO:0000256" key="2">
    <source>
        <dbReference type="ARBA" id="ARBA00005811"/>
    </source>
</evidence>
<evidence type="ECO:0000256" key="5">
    <source>
        <dbReference type="ARBA" id="ARBA00022989"/>
    </source>
</evidence>
<gene>
    <name evidence="9" type="ORF">SAMN04487961_2464</name>
</gene>
<evidence type="ECO:0000256" key="6">
    <source>
        <dbReference type="ARBA" id="ARBA00023136"/>
    </source>
</evidence>
<dbReference type="Proteomes" id="UP000199339">
    <property type="component" value="Unassembled WGS sequence"/>
</dbReference>
<sequence length="169" mass="18415">MNANDKFTSFGLQSSAKTFMKPAKLNLVSLMDIFTILVFFLLLNSGANQLIKVNDVALPDSTAEERPKETTVVTITEDDILVDGRPVATLDEVIASDGLIDGLMEELTFQASKRTELTEREKSLGRAVTILGDHEIPYALLKRVMLTCAKADYRDLSMAVSRVSGSSGA</sequence>